<evidence type="ECO:0000256" key="2">
    <source>
        <dbReference type="ARBA" id="ARBA00023125"/>
    </source>
</evidence>
<proteinExistence type="predicted"/>
<evidence type="ECO:0000313" key="6">
    <source>
        <dbReference type="Proteomes" id="UP000439780"/>
    </source>
</evidence>
<evidence type="ECO:0000313" key="5">
    <source>
        <dbReference type="EMBL" id="MXP27246.1"/>
    </source>
</evidence>
<dbReference type="Gene3D" id="3.30.1050.10">
    <property type="entry name" value="SCP2 sterol-binding domain"/>
    <property type="match status" value="1"/>
</dbReference>
<keyword evidence="2" id="KW-0238">DNA-binding</keyword>
<protein>
    <submittedName>
        <fullName evidence="5">Transcriptional regulator</fullName>
    </submittedName>
</protein>
<dbReference type="PROSITE" id="PS51118">
    <property type="entry name" value="HTH_HXLR"/>
    <property type="match status" value="1"/>
</dbReference>
<comment type="caution">
    <text evidence="5">The sequence shown here is derived from an EMBL/GenBank/DDBJ whole genome shotgun (WGS) entry which is preliminary data.</text>
</comment>
<dbReference type="AlphaFoldDB" id="A0A845AFC0"/>
<name>A0A845AFC0_9SPHN</name>
<keyword evidence="6" id="KW-1185">Reference proteome</keyword>
<feature type="domain" description="HTH hxlR-type" evidence="4">
    <location>
        <begin position="21"/>
        <end position="119"/>
    </location>
</feature>
<evidence type="ECO:0000259" key="4">
    <source>
        <dbReference type="PROSITE" id="PS51118"/>
    </source>
</evidence>
<dbReference type="Gene3D" id="1.10.10.10">
    <property type="entry name" value="Winged helix-like DNA-binding domain superfamily/Winged helix DNA-binding domain"/>
    <property type="match status" value="1"/>
</dbReference>
<dbReference type="InterPro" id="IPR002577">
    <property type="entry name" value="HTH_HxlR"/>
</dbReference>
<dbReference type="SUPFAM" id="SSF55718">
    <property type="entry name" value="SCP-like"/>
    <property type="match status" value="1"/>
</dbReference>
<dbReference type="PANTHER" id="PTHR33204">
    <property type="entry name" value="TRANSCRIPTIONAL REGULATOR, MARR FAMILY"/>
    <property type="match status" value="1"/>
</dbReference>
<dbReference type="InterPro" id="IPR036527">
    <property type="entry name" value="SCP2_sterol-bd_dom_sf"/>
</dbReference>
<accession>A0A845AFC0</accession>
<reference evidence="5 6" key="1">
    <citation type="submission" date="2019-12" db="EMBL/GenBank/DDBJ databases">
        <title>Genomic-based taxomic classification of the family Erythrobacteraceae.</title>
        <authorList>
            <person name="Xu L."/>
        </authorList>
    </citation>
    <scope>NUCLEOTIDE SEQUENCE [LARGE SCALE GENOMIC DNA]</scope>
    <source>
        <strain evidence="5 6">KEMB 9005-328</strain>
    </source>
</reference>
<dbReference type="RefSeq" id="WP_160751559.1">
    <property type="nucleotide sequence ID" value="NZ_WTYA01000001.1"/>
</dbReference>
<dbReference type="EMBL" id="WTYA01000001">
    <property type="protein sequence ID" value="MXP27246.1"/>
    <property type="molecule type" value="Genomic_DNA"/>
</dbReference>
<dbReference type="SUPFAM" id="SSF46785">
    <property type="entry name" value="Winged helix' DNA-binding domain"/>
    <property type="match status" value="1"/>
</dbReference>
<dbReference type="GO" id="GO:0003677">
    <property type="term" value="F:DNA binding"/>
    <property type="evidence" value="ECO:0007669"/>
    <property type="project" value="UniProtKB-KW"/>
</dbReference>
<dbReference type="OrthoDB" id="9782219at2"/>
<dbReference type="InterPro" id="IPR036390">
    <property type="entry name" value="WH_DNA-bd_sf"/>
</dbReference>
<dbReference type="InterPro" id="IPR036388">
    <property type="entry name" value="WH-like_DNA-bd_sf"/>
</dbReference>
<keyword evidence="1" id="KW-0805">Transcription regulation</keyword>
<gene>
    <name evidence="5" type="ORF">GRI58_00220</name>
</gene>
<evidence type="ECO:0000256" key="3">
    <source>
        <dbReference type="ARBA" id="ARBA00023163"/>
    </source>
</evidence>
<evidence type="ECO:0000256" key="1">
    <source>
        <dbReference type="ARBA" id="ARBA00023015"/>
    </source>
</evidence>
<dbReference type="Pfam" id="PF01638">
    <property type="entry name" value="HxlR"/>
    <property type="match status" value="1"/>
</dbReference>
<organism evidence="5 6">
    <name type="scientific">Qipengyuania algicida</name>
    <dbReference type="NCBI Taxonomy" id="1836209"/>
    <lineage>
        <taxon>Bacteria</taxon>
        <taxon>Pseudomonadati</taxon>
        <taxon>Pseudomonadota</taxon>
        <taxon>Alphaproteobacteria</taxon>
        <taxon>Sphingomonadales</taxon>
        <taxon>Erythrobacteraceae</taxon>
        <taxon>Qipengyuania</taxon>
    </lineage>
</organism>
<dbReference type="Proteomes" id="UP000439780">
    <property type="component" value="Unassembled WGS sequence"/>
</dbReference>
<dbReference type="PANTHER" id="PTHR33204:SF18">
    <property type="entry name" value="TRANSCRIPTIONAL REGULATORY PROTEIN"/>
    <property type="match status" value="1"/>
</dbReference>
<keyword evidence="3" id="KW-0804">Transcription</keyword>
<sequence>MKLLKETKASNLHGRWYADACGTAFAMELVGERWSLLIVRELMLGARRFSDLRASLPGISAKVLTERLGTLAEAGVLIRKTLPPPAASRVYELTEWGYAAEPAIQELGRWAAQSAGHNPMLPLSPVSLMLSLRTMFDPAKAAGMRARIGFVLAGEAFLAEMADGKLPIRRVDEPKGEAIFHAPEAPVLAGIFYAKLPMEELEDEGALRIEGDRDLALRFADIFELPAKLIRI</sequence>